<organism evidence="2 3">
    <name type="scientific">Consotaella salsifontis</name>
    <dbReference type="NCBI Taxonomy" id="1365950"/>
    <lineage>
        <taxon>Bacteria</taxon>
        <taxon>Pseudomonadati</taxon>
        <taxon>Pseudomonadota</taxon>
        <taxon>Alphaproteobacteria</taxon>
        <taxon>Hyphomicrobiales</taxon>
        <taxon>Aurantimonadaceae</taxon>
        <taxon>Consotaella</taxon>
    </lineage>
</organism>
<dbReference type="InterPro" id="IPR046668">
    <property type="entry name" value="DUF6538"/>
</dbReference>
<dbReference type="STRING" id="1365950.SAMN05428963_103269"/>
<gene>
    <name evidence="2" type="ORF">SAMN05428963_103269</name>
</gene>
<dbReference type="EMBL" id="FUXL01000003">
    <property type="protein sequence ID" value="SJZ84829.1"/>
    <property type="molecule type" value="Genomic_DNA"/>
</dbReference>
<dbReference type="Proteomes" id="UP000190135">
    <property type="component" value="Unassembled WGS sequence"/>
</dbReference>
<evidence type="ECO:0000313" key="3">
    <source>
        <dbReference type="Proteomes" id="UP000190135"/>
    </source>
</evidence>
<protein>
    <recommendedName>
        <fullName evidence="1">DUF6538 domain-containing protein</fullName>
    </recommendedName>
</protein>
<accession>A0A1T4P081</accession>
<dbReference type="AlphaFoldDB" id="A0A1T4P081"/>
<name>A0A1T4P081_9HYPH</name>
<feature type="domain" description="DUF6538" evidence="1">
    <location>
        <begin position="7"/>
        <end position="41"/>
    </location>
</feature>
<evidence type="ECO:0000313" key="2">
    <source>
        <dbReference type="EMBL" id="SJZ84829.1"/>
    </source>
</evidence>
<keyword evidence="3" id="KW-1185">Reference proteome</keyword>
<dbReference type="RefSeq" id="WP_078707370.1">
    <property type="nucleotide sequence ID" value="NZ_FUXL01000003.1"/>
</dbReference>
<dbReference type="Pfam" id="PF20172">
    <property type="entry name" value="DUF6538"/>
    <property type="match status" value="1"/>
</dbReference>
<reference evidence="3" key="1">
    <citation type="submission" date="2017-02" db="EMBL/GenBank/DDBJ databases">
        <authorList>
            <person name="Varghese N."/>
            <person name="Submissions S."/>
        </authorList>
    </citation>
    <scope>NUCLEOTIDE SEQUENCE [LARGE SCALE GENOMIC DNA]</scope>
    <source>
        <strain evidence="3">USBA 369</strain>
    </source>
</reference>
<evidence type="ECO:0000259" key="1">
    <source>
        <dbReference type="Pfam" id="PF20172"/>
    </source>
</evidence>
<sequence>MAIGMGLERRGAVYYWRKRLPDPLARRIGLAHIKMSLRTREDGPSEAICAADRGPLATLTIAVDAVGETLIATRLTDEAWALAESTRGTDPYFFNPLFERAVPEGAGDAVFAFQ</sequence>
<dbReference type="OrthoDB" id="7902783at2"/>
<proteinExistence type="predicted"/>